<dbReference type="EMBL" id="CM026425">
    <property type="protein sequence ID" value="KAG0577511.1"/>
    <property type="molecule type" value="Genomic_DNA"/>
</dbReference>
<reference evidence="1" key="1">
    <citation type="submission" date="2020-06" db="EMBL/GenBank/DDBJ databases">
        <title>WGS assembly of Ceratodon purpureus strain R40.</title>
        <authorList>
            <person name="Carey S.B."/>
            <person name="Jenkins J."/>
            <person name="Shu S."/>
            <person name="Lovell J.T."/>
            <person name="Sreedasyam A."/>
            <person name="Maumus F."/>
            <person name="Tiley G.P."/>
            <person name="Fernandez-Pozo N."/>
            <person name="Barry K."/>
            <person name="Chen C."/>
            <person name="Wang M."/>
            <person name="Lipzen A."/>
            <person name="Daum C."/>
            <person name="Saski C.A."/>
            <person name="Payton A.C."/>
            <person name="Mcbreen J.C."/>
            <person name="Conrad R.E."/>
            <person name="Kollar L.M."/>
            <person name="Olsson S."/>
            <person name="Huttunen S."/>
            <person name="Landis J.B."/>
            <person name="Wickett N.J."/>
            <person name="Johnson M.G."/>
            <person name="Rensing S.A."/>
            <person name="Grimwood J."/>
            <person name="Schmutz J."/>
            <person name="Mcdaniel S.F."/>
        </authorList>
    </citation>
    <scope>NUCLEOTIDE SEQUENCE</scope>
    <source>
        <strain evidence="1">R40</strain>
    </source>
</reference>
<protein>
    <submittedName>
        <fullName evidence="1">Uncharacterized protein</fullName>
    </submittedName>
</protein>
<keyword evidence="2" id="KW-1185">Reference proteome</keyword>
<evidence type="ECO:0000313" key="2">
    <source>
        <dbReference type="Proteomes" id="UP000822688"/>
    </source>
</evidence>
<accession>A0A8T0I407</accession>
<organism evidence="1 2">
    <name type="scientific">Ceratodon purpureus</name>
    <name type="common">Fire moss</name>
    <name type="synonym">Dicranum purpureum</name>
    <dbReference type="NCBI Taxonomy" id="3225"/>
    <lineage>
        <taxon>Eukaryota</taxon>
        <taxon>Viridiplantae</taxon>
        <taxon>Streptophyta</taxon>
        <taxon>Embryophyta</taxon>
        <taxon>Bryophyta</taxon>
        <taxon>Bryophytina</taxon>
        <taxon>Bryopsida</taxon>
        <taxon>Dicranidae</taxon>
        <taxon>Pseudoditrichales</taxon>
        <taxon>Ditrichaceae</taxon>
        <taxon>Ceratodon</taxon>
    </lineage>
</organism>
<name>A0A8T0I407_CERPU</name>
<evidence type="ECO:0000313" key="1">
    <source>
        <dbReference type="EMBL" id="KAG0577511.1"/>
    </source>
</evidence>
<dbReference type="AlphaFoldDB" id="A0A8T0I407"/>
<sequence length="63" mass="6878">MHSIYASSCTCPSFASLIFNETVQCEPAQSESSGHISYTSLRPKLCEGWLVDGHCRQVVGGDR</sequence>
<dbReference type="Proteomes" id="UP000822688">
    <property type="component" value="Chromosome 5"/>
</dbReference>
<proteinExistence type="predicted"/>
<comment type="caution">
    <text evidence="1">The sequence shown here is derived from an EMBL/GenBank/DDBJ whole genome shotgun (WGS) entry which is preliminary data.</text>
</comment>
<gene>
    <name evidence="1" type="ORF">KC19_5G161900</name>
</gene>